<dbReference type="FunFam" id="3.30.420.10:FF:000019">
    <property type="entry name" value="RNA exonuclease NEF-sp"/>
    <property type="match status" value="1"/>
</dbReference>
<evidence type="ECO:0000256" key="7">
    <source>
        <dbReference type="SAM" id="MobiDB-lite"/>
    </source>
</evidence>
<dbReference type="CDD" id="cd06145">
    <property type="entry name" value="REX1_like"/>
    <property type="match status" value="1"/>
</dbReference>
<dbReference type="Pfam" id="PF00929">
    <property type="entry name" value="RNase_T"/>
    <property type="match status" value="1"/>
</dbReference>
<evidence type="ECO:0000313" key="9">
    <source>
        <dbReference type="Proteomes" id="UP000887565"/>
    </source>
</evidence>
<dbReference type="InterPro" id="IPR036397">
    <property type="entry name" value="RNaseH_sf"/>
</dbReference>
<accession>A0A915K6B2</accession>
<dbReference type="PANTHER" id="PTHR12801:SF82">
    <property type="entry name" value="RNA EXONUCLEASE 5"/>
    <property type="match status" value="1"/>
</dbReference>
<dbReference type="WBParaSite" id="nRc.2.0.1.t33412-RA">
    <property type="protein sequence ID" value="nRc.2.0.1.t33412-RA"/>
    <property type="gene ID" value="nRc.2.0.1.g33412"/>
</dbReference>
<feature type="domain" description="Exonuclease" evidence="8">
    <location>
        <begin position="233"/>
        <end position="393"/>
    </location>
</feature>
<organism evidence="9 10">
    <name type="scientific">Romanomermis culicivorax</name>
    <name type="common">Nematode worm</name>
    <dbReference type="NCBI Taxonomy" id="13658"/>
    <lineage>
        <taxon>Eukaryota</taxon>
        <taxon>Metazoa</taxon>
        <taxon>Ecdysozoa</taxon>
        <taxon>Nematoda</taxon>
        <taxon>Enoplea</taxon>
        <taxon>Dorylaimia</taxon>
        <taxon>Mermithida</taxon>
        <taxon>Mermithoidea</taxon>
        <taxon>Mermithidae</taxon>
        <taxon>Romanomermis</taxon>
    </lineage>
</organism>
<dbReference type="InterPro" id="IPR013520">
    <property type="entry name" value="Ribonucl_H"/>
</dbReference>
<dbReference type="Gene3D" id="3.30.420.10">
    <property type="entry name" value="Ribonuclease H-like superfamily/Ribonuclease H"/>
    <property type="match status" value="1"/>
</dbReference>
<proteinExistence type="inferred from homology"/>
<evidence type="ECO:0000259" key="8">
    <source>
        <dbReference type="SMART" id="SM00479"/>
    </source>
</evidence>
<dbReference type="InterPro" id="IPR034922">
    <property type="entry name" value="REX1-like_exo"/>
</dbReference>
<keyword evidence="6" id="KW-0539">Nucleus</keyword>
<keyword evidence="3" id="KW-0540">Nuclease</keyword>
<comment type="similarity">
    <text evidence="2">Belongs to the REXO1/REXO3 family.</text>
</comment>
<dbReference type="SMART" id="SM00479">
    <property type="entry name" value="EXOIII"/>
    <property type="match status" value="1"/>
</dbReference>
<evidence type="ECO:0000256" key="1">
    <source>
        <dbReference type="ARBA" id="ARBA00004123"/>
    </source>
</evidence>
<keyword evidence="9" id="KW-1185">Reference proteome</keyword>
<keyword evidence="4" id="KW-0378">Hydrolase</keyword>
<dbReference type="PANTHER" id="PTHR12801">
    <property type="entry name" value="RNA EXONUCLEASE REXO1 / RECO3 FAMILY MEMBER-RELATED"/>
    <property type="match status" value="1"/>
</dbReference>
<comment type="subcellular location">
    <subcellularLocation>
        <location evidence="1">Nucleus</location>
    </subcellularLocation>
</comment>
<sequence length="642" mass="74105">MSQVEKSELTAVDHYAVSDEQPFLETVAQATSSTDVAHVNRSKNNQKQNNKQRPRLEFERQRDFSRPVSLFEFRNFILQASLRDDSPFKPRFCKVRNAKHVAQTTFIIVDCKNCELLADLDGHYEFFNTLPYIRDNFAHRFYLSYTDDNDFYGRIFRIPQCLTKLCEKSTDVQRPSVKKDFLMTVSEMYDFHYSLPDYPDPTTSTTDDNDFVDYRPFKPSKKNGYRPIDENSPIFAVDCEMCVTKHSSYALTRISIVDENLSVVLDTLVKPEHKIIDYVTKYSGITRHMLNNVTTRLTDVQNMLEKLLPPDAILCGHSLNGDLDALRLYHPYVIDVAKLYNLTGNLHSPTSLKNLTLRFLGEEIQTSHLGHCSVQDAYATMKLAKLKLSQGIEFGNVLLGWGLNSGSENENLTNQDFISTRMKRHIDDISDVLPVKKLKTGENSYAAACNLTITCTNCDRVIDNFNCRNDLCVCRKLRRKFCPFCTVNLKIKDEIVSQHKISLIDALEMSKLSGELIFALFKKKKKTILWLENIRHLSEKLEKEKCEFRSFETSRFYKRFECRSNLQAVDFYKQKLYENDFNVVDLTLNDEDNGVVKNENCMKIDALNDHVMDIVNFTASNSVVCIVFKSNGYTICCTKIKF</sequence>
<dbReference type="Proteomes" id="UP000887565">
    <property type="component" value="Unplaced"/>
</dbReference>
<protein>
    <submittedName>
        <fullName evidence="10">Exonuclease domain-containing protein</fullName>
    </submittedName>
</protein>
<evidence type="ECO:0000256" key="3">
    <source>
        <dbReference type="ARBA" id="ARBA00022722"/>
    </source>
</evidence>
<reference evidence="10" key="1">
    <citation type="submission" date="2022-11" db="UniProtKB">
        <authorList>
            <consortium name="WormBaseParasite"/>
        </authorList>
    </citation>
    <scope>IDENTIFICATION</scope>
</reference>
<dbReference type="GO" id="GO:0005634">
    <property type="term" value="C:nucleus"/>
    <property type="evidence" value="ECO:0007669"/>
    <property type="project" value="UniProtKB-SubCell"/>
</dbReference>
<dbReference type="GO" id="GO:0004527">
    <property type="term" value="F:exonuclease activity"/>
    <property type="evidence" value="ECO:0007669"/>
    <property type="project" value="UniProtKB-KW"/>
</dbReference>
<dbReference type="InterPro" id="IPR012337">
    <property type="entry name" value="RNaseH-like_sf"/>
</dbReference>
<evidence type="ECO:0000313" key="10">
    <source>
        <dbReference type="WBParaSite" id="nRc.2.0.1.t33412-RA"/>
    </source>
</evidence>
<feature type="region of interest" description="Disordered" evidence="7">
    <location>
        <begin position="34"/>
        <end position="58"/>
    </location>
</feature>
<evidence type="ECO:0000256" key="2">
    <source>
        <dbReference type="ARBA" id="ARBA00006357"/>
    </source>
</evidence>
<dbReference type="GO" id="GO:0003676">
    <property type="term" value="F:nucleic acid binding"/>
    <property type="evidence" value="ECO:0007669"/>
    <property type="project" value="InterPro"/>
</dbReference>
<keyword evidence="5" id="KW-0269">Exonuclease</keyword>
<name>A0A915K6B2_ROMCU</name>
<dbReference type="SUPFAM" id="SSF53098">
    <property type="entry name" value="Ribonuclease H-like"/>
    <property type="match status" value="1"/>
</dbReference>
<dbReference type="AlphaFoldDB" id="A0A915K6B2"/>
<evidence type="ECO:0000256" key="6">
    <source>
        <dbReference type="ARBA" id="ARBA00023242"/>
    </source>
</evidence>
<dbReference type="InterPro" id="IPR047021">
    <property type="entry name" value="REXO1/3/4-like"/>
</dbReference>
<evidence type="ECO:0000256" key="4">
    <source>
        <dbReference type="ARBA" id="ARBA00022801"/>
    </source>
</evidence>
<evidence type="ECO:0000256" key="5">
    <source>
        <dbReference type="ARBA" id="ARBA00022839"/>
    </source>
</evidence>